<evidence type="ECO:0000313" key="1">
    <source>
        <dbReference type="EMBL" id="MFC5772056.1"/>
    </source>
</evidence>
<organism evidence="1 2">
    <name type="scientific">Thauera sinica</name>
    <dbReference type="NCBI Taxonomy" id="2665146"/>
    <lineage>
        <taxon>Bacteria</taxon>
        <taxon>Pseudomonadati</taxon>
        <taxon>Pseudomonadota</taxon>
        <taxon>Betaproteobacteria</taxon>
        <taxon>Rhodocyclales</taxon>
        <taxon>Zoogloeaceae</taxon>
        <taxon>Thauera</taxon>
    </lineage>
</organism>
<dbReference type="EMBL" id="JBHSOG010000102">
    <property type="protein sequence ID" value="MFC5772056.1"/>
    <property type="molecule type" value="Genomic_DNA"/>
</dbReference>
<dbReference type="InterPro" id="IPR027417">
    <property type="entry name" value="P-loop_NTPase"/>
</dbReference>
<name>A0ABW1AXS7_9RHOO</name>
<comment type="caution">
    <text evidence="1">The sequence shown here is derived from an EMBL/GenBank/DDBJ whole genome shotgun (WGS) entry which is preliminary data.</text>
</comment>
<accession>A0ABW1AXS7</accession>
<dbReference type="SUPFAM" id="SSF52540">
    <property type="entry name" value="P-loop containing nucleoside triphosphate hydrolases"/>
    <property type="match status" value="1"/>
</dbReference>
<evidence type="ECO:0008006" key="3">
    <source>
        <dbReference type="Google" id="ProtNLM"/>
    </source>
</evidence>
<dbReference type="RefSeq" id="WP_157748402.1">
    <property type="nucleotide sequence ID" value="NZ_JBHSOG010000102.1"/>
</dbReference>
<evidence type="ECO:0000313" key="2">
    <source>
        <dbReference type="Proteomes" id="UP001595974"/>
    </source>
</evidence>
<dbReference type="Proteomes" id="UP001595974">
    <property type="component" value="Unassembled WGS sequence"/>
</dbReference>
<proteinExistence type="predicted"/>
<sequence>MVIPEGRDDLELRGPQIRVLCQVKSRRDHMGPFRAKVVADFIKKMWDSKTRNPTDRFLLVLESDVDERSSSQSSLRELNGYPNVIGKLKGKKGLVADVSKTQVLVLPNPRADAVVDIANALGCTQQEADVYFADLLGIVGTAADANGMRKPTDYLGVGVSDVQQRFDALQPLLTSAVVEEALATGLCATVDFLTANDDQLFYMGVDTQPAHVAAGLVVERPELRAAVMDGLNDRRNVLVHGPSGSGKSAILWDAAYASRHAVRWFQIRRLPPDALGNLMQLARSRCATLDAPVGFIIDDIGRGLVEAWTALAAEVRRTPGLLLLGSVREEDRYPLVDKGHARQVRVDSDTALAERIWSELRQRGQTNWQGWKEPWSRSNGHLLEYTHVLTRGRRLRETLSEQVAARLNDVGRHDELDILRVVACANAAGCSAEVARLPEVLGKSNSTVSMALSRLMDEHLVNGTGDGRIVGLHELRSAEILRLTHEFPPPVLSATAAAAVRVVPASELARFLERTLSAHVSCDDAVLGVLVQRIQAEPSASVFAAVMKGLDLAHAHRVVREWLATPEAQAVPKAHRGLAGMLGLTGVELPEIGQEVQFGPACRRIGELRAAAAPNSLAQRCIALLGPRGMRRVADAAGDLRELTQVLASLSGQVLPGSIILDEFSRLNPPMQDTDFDDLVALLRVARALSRTVAVEWVSRAGQEALFQRFVDCVSWVSTPTLTPCEEGVEVRANVWCITAAMSADANNAVVRVCEILLAVAPSADVVASDALGADGRSDDDCRVPACTKAHPARQLARTSGRQQKSRVDAGSQYSVDYGQQHGLPIAVS</sequence>
<protein>
    <recommendedName>
        <fullName evidence="3">AAA+ ATPase domain-containing protein</fullName>
    </recommendedName>
</protein>
<gene>
    <name evidence="1" type="ORF">ACFPTN_21960</name>
</gene>
<reference evidence="2" key="1">
    <citation type="journal article" date="2019" name="Int. J. Syst. Evol. Microbiol.">
        <title>The Global Catalogue of Microorganisms (GCM) 10K type strain sequencing project: providing services to taxonomists for standard genome sequencing and annotation.</title>
        <authorList>
            <consortium name="The Broad Institute Genomics Platform"/>
            <consortium name="The Broad Institute Genome Sequencing Center for Infectious Disease"/>
            <person name="Wu L."/>
            <person name="Ma J."/>
        </authorList>
    </citation>
    <scope>NUCLEOTIDE SEQUENCE [LARGE SCALE GENOMIC DNA]</scope>
    <source>
        <strain evidence="2">SHR3</strain>
    </source>
</reference>
<keyword evidence="2" id="KW-1185">Reference proteome</keyword>